<name>A0ABS4E8G8_9FIRM</name>
<comment type="subcellular location">
    <subcellularLocation>
        <location evidence="1">Cell membrane</location>
        <topology evidence="1">Multi-pass membrane protein</topology>
    </subcellularLocation>
</comment>
<dbReference type="Gene3D" id="1.20.58.220">
    <property type="entry name" value="Phosphate transport system protein phou homolog 2, domain 2"/>
    <property type="match status" value="1"/>
</dbReference>
<feature type="transmembrane region" description="Helical" evidence="6">
    <location>
        <begin position="64"/>
        <end position="87"/>
    </location>
</feature>
<dbReference type="NCBIfam" id="NF037997">
    <property type="entry name" value="Na_Pi_symport"/>
    <property type="match status" value="1"/>
</dbReference>
<dbReference type="PANTHER" id="PTHR10010">
    <property type="entry name" value="SOLUTE CARRIER FAMILY 34 SODIUM PHOSPHATE , MEMBER 2-RELATED"/>
    <property type="match status" value="1"/>
</dbReference>
<feature type="transmembrane region" description="Helical" evidence="6">
    <location>
        <begin position="99"/>
        <end position="121"/>
    </location>
</feature>
<feature type="domain" description="PhoU" evidence="7">
    <location>
        <begin position="448"/>
        <end position="531"/>
    </location>
</feature>
<comment type="caution">
    <text evidence="8">The sequence shown here is derived from an EMBL/GenBank/DDBJ whole genome shotgun (WGS) entry which is preliminary data.</text>
</comment>
<dbReference type="EMBL" id="JAGGJX010000001">
    <property type="protein sequence ID" value="MBP1854224.1"/>
    <property type="molecule type" value="Genomic_DNA"/>
</dbReference>
<feature type="transmembrane region" description="Helical" evidence="6">
    <location>
        <begin position="172"/>
        <end position="197"/>
    </location>
</feature>
<dbReference type="InterPro" id="IPR004633">
    <property type="entry name" value="NaPi_cotrn-rel/YqeW-like"/>
</dbReference>
<evidence type="ECO:0000256" key="5">
    <source>
        <dbReference type="ARBA" id="ARBA00023136"/>
    </source>
</evidence>
<proteinExistence type="predicted"/>
<dbReference type="Pfam" id="PF01895">
    <property type="entry name" value="PhoU"/>
    <property type="match status" value="2"/>
</dbReference>
<feature type="domain" description="PhoU" evidence="7">
    <location>
        <begin position="343"/>
        <end position="428"/>
    </location>
</feature>
<dbReference type="SUPFAM" id="SSF109755">
    <property type="entry name" value="PhoU-like"/>
    <property type="match status" value="1"/>
</dbReference>
<dbReference type="PANTHER" id="PTHR10010:SF46">
    <property type="entry name" value="SODIUM-DEPENDENT PHOSPHATE TRANSPORT PROTEIN 2B"/>
    <property type="match status" value="1"/>
</dbReference>
<keyword evidence="2" id="KW-1003">Cell membrane</keyword>
<feature type="transmembrane region" description="Helical" evidence="6">
    <location>
        <begin position="37"/>
        <end position="58"/>
    </location>
</feature>
<dbReference type="InterPro" id="IPR038078">
    <property type="entry name" value="PhoU-like_sf"/>
</dbReference>
<keyword evidence="5 6" id="KW-0472">Membrane</keyword>
<dbReference type="NCBIfam" id="TIGR00704">
    <property type="entry name" value="NaPi_cotrn_rel"/>
    <property type="match status" value="1"/>
</dbReference>
<dbReference type="InterPro" id="IPR026022">
    <property type="entry name" value="PhoU_dom"/>
</dbReference>
<evidence type="ECO:0000256" key="2">
    <source>
        <dbReference type="ARBA" id="ARBA00022475"/>
    </source>
</evidence>
<dbReference type="Pfam" id="PF02690">
    <property type="entry name" value="Na_Pi_cotrans"/>
    <property type="match status" value="1"/>
</dbReference>
<evidence type="ECO:0000256" key="4">
    <source>
        <dbReference type="ARBA" id="ARBA00022989"/>
    </source>
</evidence>
<keyword evidence="9" id="KW-1185">Reference proteome</keyword>
<evidence type="ECO:0000256" key="1">
    <source>
        <dbReference type="ARBA" id="ARBA00004651"/>
    </source>
</evidence>
<dbReference type="Proteomes" id="UP000767291">
    <property type="component" value="Unassembled WGS sequence"/>
</dbReference>
<feature type="transmembrane region" description="Helical" evidence="6">
    <location>
        <begin position="6"/>
        <end position="25"/>
    </location>
</feature>
<organism evidence="8 9">
    <name type="scientific">Metaclostridioides mangenotii</name>
    <dbReference type="NCBI Taxonomy" id="1540"/>
    <lineage>
        <taxon>Bacteria</taxon>
        <taxon>Bacillati</taxon>
        <taxon>Bacillota</taxon>
        <taxon>Clostridia</taxon>
        <taxon>Peptostreptococcales</taxon>
        <taxon>Peptostreptococcaceae</taxon>
        <taxon>Metaclostridioides</taxon>
    </lineage>
</organism>
<evidence type="ECO:0000313" key="8">
    <source>
        <dbReference type="EMBL" id="MBP1854224.1"/>
    </source>
</evidence>
<feature type="transmembrane region" description="Helical" evidence="6">
    <location>
        <begin position="203"/>
        <end position="226"/>
    </location>
</feature>
<protein>
    <submittedName>
        <fullName evidence="8">Phosphate:Na+ symporter</fullName>
    </submittedName>
</protein>
<gene>
    <name evidence="8" type="ORF">J2Z43_000614</name>
</gene>
<sequence>MNIAISLMGGLGLFLYGMNLMGEGLQKSAGNKLKKIIEMLTSNVVMGVLVGAVVTGIIQSSSATTVMVVGFVNAGIMNLSQAIGIIMGANIGTTVTAQLVSFDLNALAPLALGIGIIFYLFATNDKVKHTAEILIGFGILFTGMEFMKNAVEPLAQYKSFTDALLYFGKNPILGVVAGFMITGIIQSSSASMGMLIALASQGILPLSAALPILYGDNIGTCVTSLISSVGASRNARRAAIMHLSFNVIGTIIFMLILNKPISAIVTYLDPGNTARQLANAHTLFNLTNVIILLPFSKYIVKLSTKIMPIKENEDEISSNTKYLDDRMFETPSIALANSVQEVVRMGNKSTNTLKYSMSALIDKDNIVLKKAFESEKTVNKLQKDLLSYLLKLSKEPLRDDERFMIDSLYHTVNDIERVSDHAENIAELAGEMIKSDLVFSETAIKEINEIYGKTLKNLEYSLTALNDMDFNLANEVLKTEEEVNYLEKTYRKAHITRLNEGDCTIDAGVIFLDLLTNIERISDHCKNIARMVLDFQ</sequence>
<dbReference type="InterPro" id="IPR003841">
    <property type="entry name" value="Na/Pi_transpt"/>
</dbReference>
<dbReference type="RefSeq" id="WP_209455775.1">
    <property type="nucleotide sequence ID" value="NZ_BAAACS010000017.1"/>
</dbReference>
<evidence type="ECO:0000259" key="7">
    <source>
        <dbReference type="Pfam" id="PF01895"/>
    </source>
</evidence>
<feature type="transmembrane region" description="Helical" evidence="6">
    <location>
        <begin position="277"/>
        <end position="300"/>
    </location>
</feature>
<evidence type="ECO:0000256" key="3">
    <source>
        <dbReference type="ARBA" id="ARBA00022692"/>
    </source>
</evidence>
<evidence type="ECO:0000313" key="9">
    <source>
        <dbReference type="Proteomes" id="UP000767291"/>
    </source>
</evidence>
<feature type="transmembrane region" description="Helical" evidence="6">
    <location>
        <begin position="238"/>
        <end position="257"/>
    </location>
</feature>
<evidence type="ECO:0000256" key="6">
    <source>
        <dbReference type="SAM" id="Phobius"/>
    </source>
</evidence>
<accession>A0ABS4E8G8</accession>
<keyword evidence="3 6" id="KW-0812">Transmembrane</keyword>
<keyword evidence="4 6" id="KW-1133">Transmembrane helix</keyword>
<reference evidence="8 9" key="1">
    <citation type="submission" date="2021-03" db="EMBL/GenBank/DDBJ databases">
        <title>Genomic Encyclopedia of Type Strains, Phase IV (KMG-IV): sequencing the most valuable type-strain genomes for metagenomic binning, comparative biology and taxonomic classification.</title>
        <authorList>
            <person name="Goeker M."/>
        </authorList>
    </citation>
    <scope>NUCLEOTIDE SEQUENCE [LARGE SCALE GENOMIC DNA]</scope>
    <source>
        <strain evidence="8 9">DSM 1289</strain>
    </source>
</reference>